<dbReference type="AlphaFoldDB" id="A0A345UJ56"/>
<sequence>MSTPTSTHPRIAYYRNLAEKAWIKANRQRKLAVAFGGLSGFLSIFLILMLIEQSAWLSPLLKTSLWFAGLSAGAVTAWLLLQKLPAPERITFSRRLTKQTQLEELRYLIDLEKEQSGTSASLREAAIAHNIGRLEAIDARPEDNVQLRITRFLGATPAAVLLRRTGLIFAALLFINAFYAGFNEGVATRSLAFFSAYERPNPFTFTVAPGTTTVEQGGRFFVQVDFEGERPESVGLLLRTQVEERFRNIPLEMTSPGRFVSAPQEIFEDSEYRITMDGFETSSYILTVSQIPRFRELVARVVPPSYTRLEPTRFTYPFSRIELPEGATLELEGVTNKTLAQAELLRANPADTTEARIPLQPSNPSEPTRFAHSLQITDPDTLRFSLTDADGLENRNPFNFSLRVIRDQHPTVRIVQPEAVIQKRNPRDITLRVEARDDYGISGMFLRYEVREGFSDEVRSGSVRISGSAPASANLSYDWDLTGLNLQSADEVVYWVEVFDNDEINGPKSAESGRNVIRAASLAESLLQQEEQEDEVQQRLDDLSRQQQEAREDLQQLRENIIQNPDQSWEQERLTEEMMGRQEEVSEQLQQLQQEFEQMRSEIMQDDTISEDTRRLYEELQQLMEEIDDPKIMELMERLQESFQNMDQQQIREALENLEFNERNYQERLERTVELFKQLRLNADMDRTAALLEELAQQEERLMEMEDTEAQQQQQESIQEELDRLQEKMERMAEQSPARQQARMDELSQQMQEQMQQVQEQIQENIDQLGDPGSSPQDSREQQEQIRDQLRDMSQQMAQARSQMNQERINVNIAALKSIFQSMLTLSEAQEDQNQETLRLEANSIAFVQQARSQRNIASNFAMVVDSLYQVAKEIPTFTNAALEHRLNVERVLSQSVDYLRERNRNQATTAERMALGGLNQLTGMVADLLDQLDMDGDGDNGGCGGMSAEQMLEQMEQMGEQQQQLNQQIQDFINDIAGDRLTQEQMERLDQMARQQNEIRRQLQEMQQRGALRPGDRLLSEFERMLEEMEDTINDLRGGSTDDILVERQQNILSRMLETQRAFDQRDESEERRGISAEDIELSEPPEMTLEELEREIRRRLQDPDQTRFSEDYQQLIRIYFQILQELEGEELTLPD</sequence>
<keyword evidence="5" id="KW-1185">Reference proteome</keyword>
<evidence type="ECO:0008006" key="6">
    <source>
        <dbReference type="Google" id="ProtNLM"/>
    </source>
</evidence>
<protein>
    <recommendedName>
        <fullName evidence="6">DUF4175 domain-containing protein</fullName>
    </recommendedName>
</protein>
<dbReference type="Proteomes" id="UP000254808">
    <property type="component" value="Chromosome"/>
</dbReference>
<keyword evidence="3" id="KW-0812">Transmembrane</keyword>
<dbReference type="InterPro" id="IPR012683">
    <property type="entry name" value="CHP02302_TM"/>
</dbReference>
<feature type="transmembrane region" description="Helical" evidence="3">
    <location>
        <begin position="31"/>
        <end position="51"/>
    </location>
</feature>
<feature type="compositionally biased region" description="Low complexity" evidence="2">
    <location>
        <begin position="749"/>
        <end position="764"/>
    </location>
</feature>
<evidence type="ECO:0000256" key="1">
    <source>
        <dbReference type="SAM" id="Coils"/>
    </source>
</evidence>
<evidence type="ECO:0000256" key="2">
    <source>
        <dbReference type="SAM" id="MobiDB-lite"/>
    </source>
</evidence>
<keyword evidence="3" id="KW-0472">Membrane</keyword>
<keyword evidence="1" id="KW-0175">Coiled coil</keyword>
<keyword evidence="3" id="KW-1133">Transmembrane helix</keyword>
<evidence type="ECO:0000313" key="4">
    <source>
        <dbReference type="EMBL" id="AXJ00508.1"/>
    </source>
</evidence>
<name>A0A345UJ56_9BACT</name>
<dbReference type="KEGG" id="cprv:CYPRO_1251"/>
<feature type="compositionally biased region" description="Basic and acidic residues" evidence="2">
    <location>
        <begin position="778"/>
        <end position="791"/>
    </location>
</feature>
<evidence type="ECO:0000256" key="3">
    <source>
        <dbReference type="SAM" id="Phobius"/>
    </source>
</evidence>
<feature type="region of interest" description="Disordered" evidence="2">
    <location>
        <begin position="728"/>
        <end position="801"/>
    </location>
</feature>
<accession>A0A345UJ56</accession>
<gene>
    <name evidence="4" type="ORF">CYPRO_1251</name>
</gene>
<reference evidence="4 5" key="1">
    <citation type="submission" date="2018-03" db="EMBL/GenBank/DDBJ databases">
        <title>Phenotypic and genomic properties of Cyclonatronum proteinivorum gen. nov., sp. nov., a haloalkaliphilic bacteroidete from soda lakes possessing Na+-translocating rhodopsin.</title>
        <authorList>
            <person name="Toshchakov S.V."/>
            <person name="Korzhenkov A."/>
            <person name="Samarov N.I."/>
            <person name="Kublanov I.V."/>
            <person name="Muntyan M.S."/>
            <person name="Sorokin D.Y."/>
        </authorList>
    </citation>
    <scope>NUCLEOTIDE SEQUENCE [LARGE SCALE GENOMIC DNA]</scope>
    <source>
        <strain evidence="4 5">Omega</strain>
    </source>
</reference>
<feature type="compositionally biased region" description="Basic and acidic residues" evidence="2">
    <location>
        <begin position="1062"/>
        <end position="1077"/>
    </location>
</feature>
<feature type="coiled-coil region" evidence="1">
    <location>
        <begin position="949"/>
        <end position="1040"/>
    </location>
</feature>
<feature type="transmembrane region" description="Helical" evidence="3">
    <location>
        <begin position="161"/>
        <end position="182"/>
    </location>
</feature>
<proteinExistence type="predicted"/>
<feature type="region of interest" description="Disordered" evidence="2">
    <location>
        <begin position="1062"/>
        <end position="1081"/>
    </location>
</feature>
<dbReference type="EMBL" id="CP027806">
    <property type="protein sequence ID" value="AXJ00508.1"/>
    <property type="molecule type" value="Genomic_DNA"/>
</dbReference>
<dbReference type="RefSeq" id="WP_114983782.1">
    <property type="nucleotide sequence ID" value="NZ_CP027806.1"/>
</dbReference>
<organism evidence="4 5">
    <name type="scientific">Cyclonatronum proteinivorum</name>
    <dbReference type="NCBI Taxonomy" id="1457365"/>
    <lineage>
        <taxon>Bacteria</taxon>
        <taxon>Pseudomonadati</taxon>
        <taxon>Balneolota</taxon>
        <taxon>Balneolia</taxon>
        <taxon>Balneolales</taxon>
        <taxon>Cyclonatronaceae</taxon>
        <taxon>Cyclonatronum</taxon>
    </lineage>
</organism>
<dbReference type="Pfam" id="PF13779">
    <property type="entry name" value="DUF4175"/>
    <property type="match status" value="1"/>
</dbReference>
<dbReference type="OrthoDB" id="9812498at2"/>
<feature type="transmembrane region" description="Helical" evidence="3">
    <location>
        <begin position="63"/>
        <end position="81"/>
    </location>
</feature>
<evidence type="ECO:0000313" key="5">
    <source>
        <dbReference type="Proteomes" id="UP000254808"/>
    </source>
</evidence>